<dbReference type="PROSITE" id="PS00460">
    <property type="entry name" value="GLUTATHIONE_PEROXID_1"/>
    <property type="match status" value="1"/>
</dbReference>
<dbReference type="EMBL" id="JAMQBK010000023">
    <property type="protein sequence ID" value="MCM2370603.1"/>
    <property type="molecule type" value="Genomic_DNA"/>
</dbReference>
<dbReference type="InterPro" id="IPR036249">
    <property type="entry name" value="Thioredoxin-like_sf"/>
</dbReference>
<dbReference type="GO" id="GO:0004601">
    <property type="term" value="F:peroxidase activity"/>
    <property type="evidence" value="ECO:0007669"/>
    <property type="project" value="UniProtKB-KW"/>
</dbReference>
<evidence type="ECO:0000259" key="5">
    <source>
        <dbReference type="PROSITE" id="PS51352"/>
    </source>
</evidence>
<proteinExistence type="inferred from homology"/>
<dbReference type="RefSeq" id="WP_250928274.1">
    <property type="nucleotide sequence ID" value="NZ_JAMQBK010000023.1"/>
</dbReference>
<dbReference type="Proteomes" id="UP001202961">
    <property type="component" value="Unassembled WGS sequence"/>
</dbReference>
<dbReference type="InterPro" id="IPR029759">
    <property type="entry name" value="GPX_AS"/>
</dbReference>
<accession>A0ABT0U158</accession>
<protein>
    <recommendedName>
        <fullName evidence="4">Glutathione peroxidase</fullName>
    </recommendedName>
</protein>
<dbReference type="CDD" id="cd00340">
    <property type="entry name" value="GSH_Peroxidase"/>
    <property type="match status" value="1"/>
</dbReference>
<dbReference type="SUPFAM" id="SSF52833">
    <property type="entry name" value="Thioredoxin-like"/>
    <property type="match status" value="1"/>
</dbReference>
<dbReference type="PANTHER" id="PTHR11592:SF78">
    <property type="entry name" value="GLUTATHIONE PEROXIDASE"/>
    <property type="match status" value="1"/>
</dbReference>
<dbReference type="PIRSF" id="PIRSF000303">
    <property type="entry name" value="Glutathion_perox"/>
    <property type="match status" value="1"/>
</dbReference>
<dbReference type="InterPro" id="IPR013766">
    <property type="entry name" value="Thioredoxin_domain"/>
</dbReference>
<reference evidence="6 7" key="1">
    <citation type="journal article" date="2022" name="Syst. Appl. Microbiol.">
        <title>Rhodopirellula aestuarii sp. nov., a novel member of the genus Rhodopirellula isolated from brackish sediments collected in the Tagus River estuary, Portugal.</title>
        <authorList>
            <person name="Vitorino I.R."/>
            <person name="Klimek D."/>
            <person name="Calusinska M."/>
            <person name="Lobo-da-Cunha A."/>
            <person name="Vasconcelos V."/>
            <person name="Lage O.M."/>
        </authorList>
    </citation>
    <scope>NUCLEOTIDE SEQUENCE [LARGE SCALE GENOMIC DNA]</scope>
    <source>
        <strain evidence="6 7">ICT_H3.1</strain>
    </source>
</reference>
<dbReference type="PROSITE" id="PS51352">
    <property type="entry name" value="THIOREDOXIN_2"/>
    <property type="match status" value="1"/>
</dbReference>
<evidence type="ECO:0000256" key="2">
    <source>
        <dbReference type="ARBA" id="ARBA00022559"/>
    </source>
</evidence>
<comment type="similarity">
    <text evidence="1 4">Belongs to the glutathione peroxidase family.</text>
</comment>
<keyword evidence="3 4" id="KW-0560">Oxidoreductase</keyword>
<dbReference type="PANTHER" id="PTHR11592">
    <property type="entry name" value="GLUTATHIONE PEROXIDASE"/>
    <property type="match status" value="1"/>
</dbReference>
<evidence type="ECO:0000313" key="6">
    <source>
        <dbReference type="EMBL" id="MCM2370603.1"/>
    </source>
</evidence>
<keyword evidence="2 4" id="KW-0575">Peroxidase</keyword>
<dbReference type="InterPro" id="IPR000889">
    <property type="entry name" value="Glutathione_peroxidase"/>
</dbReference>
<name>A0ABT0U158_9BACT</name>
<gene>
    <name evidence="6" type="ORF">NB063_08175</name>
</gene>
<evidence type="ECO:0000313" key="7">
    <source>
        <dbReference type="Proteomes" id="UP001202961"/>
    </source>
</evidence>
<evidence type="ECO:0000256" key="3">
    <source>
        <dbReference type="ARBA" id="ARBA00023002"/>
    </source>
</evidence>
<organism evidence="6 7">
    <name type="scientific">Aporhodopirellula aestuarii</name>
    <dbReference type="NCBI Taxonomy" id="2950107"/>
    <lineage>
        <taxon>Bacteria</taxon>
        <taxon>Pseudomonadati</taxon>
        <taxon>Planctomycetota</taxon>
        <taxon>Planctomycetia</taxon>
        <taxon>Pirellulales</taxon>
        <taxon>Pirellulaceae</taxon>
        <taxon>Aporhodopirellula</taxon>
    </lineage>
</organism>
<keyword evidence="7" id="KW-1185">Reference proteome</keyword>
<dbReference type="PROSITE" id="PS51355">
    <property type="entry name" value="GLUTATHIONE_PEROXID_3"/>
    <property type="match status" value="1"/>
</dbReference>
<comment type="caution">
    <text evidence="6">The sequence shown here is derived from an EMBL/GenBank/DDBJ whole genome shotgun (WGS) entry which is preliminary data.</text>
</comment>
<feature type="domain" description="Thioredoxin" evidence="5">
    <location>
        <begin position="12"/>
        <end position="176"/>
    </location>
</feature>
<evidence type="ECO:0000256" key="4">
    <source>
        <dbReference type="RuleBase" id="RU000499"/>
    </source>
</evidence>
<dbReference type="Gene3D" id="3.40.30.10">
    <property type="entry name" value="Glutaredoxin"/>
    <property type="match status" value="1"/>
</dbReference>
<sequence length="179" mass="19541">MTAPASADDASSNEHTCSLNFTAETIDGETVDLHDYEGKVVLIVNVASKCGYTKQYAGLQDLYEKYKDKGLVILGFPSNEFRGQEPGTNAEIKEFCTSKFGVTFPMMSKVEVNTPEACALYKHLTSQDAKPLGKGPVAWNFEKFLIGRDGQVVNRFGSKTKPSDEELITAIEAQLSSKG</sequence>
<evidence type="ECO:0000256" key="1">
    <source>
        <dbReference type="ARBA" id="ARBA00006926"/>
    </source>
</evidence>
<dbReference type="Pfam" id="PF00255">
    <property type="entry name" value="GSHPx"/>
    <property type="match status" value="1"/>
</dbReference>
<dbReference type="PRINTS" id="PR01011">
    <property type="entry name" value="GLUTPROXDASE"/>
</dbReference>